<dbReference type="EMBL" id="CP016379">
    <property type="protein sequence ID" value="AZR73208.1"/>
    <property type="molecule type" value="Genomic_DNA"/>
</dbReference>
<reference evidence="1 2" key="1">
    <citation type="submission" date="2016-07" db="EMBL/GenBank/DDBJ databases">
        <title>Genome and transcriptome analysis of iron-reducing fermentative bacteria Anoxybacter fermentans.</title>
        <authorList>
            <person name="Zeng X."/>
            <person name="Shao Z."/>
        </authorList>
    </citation>
    <scope>NUCLEOTIDE SEQUENCE [LARGE SCALE GENOMIC DNA]</scope>
    <source>
        <strain evidence="1 2">DY22613</strain>
    </source>
</reference>
<evidence type="ECO:0008006" key="3">
    <source>
        <dbReference type="Google" id="ProtNLM"/>
    </source>
</evidence>
<sequence length="81" mass="9337">MVVLVNGKSSFAAILKRDLKIDGTRIKLAVRKFPATFIAFDLLSLDNKDLIGEPLEYHLELLEKLQFPMIIFRSLKIFLME</sequence>
<dbReference type="Proteomes" id="UP000267250">
    <property type="component" value="Chromosome"/>
</dbReference>
<dbReference type="KEGG" id="aft:BBF96_07300"/>
<dbReference type="SUPFAM" id="SSF56091">
    <property type="entry name" value="DNA ligase/mRNA capping enzyme, catalytic domain"/>
    <property type="match status" value="1"/>
</dbReference>
<organism evidence="1 2">
    <name type="scientific">Anoxybacter fermentans</name>
    <dbReference type="NCBI Taxonomy" id="1323375"/>
    <lineage>
        <taxon>Bacteria</taxon>
        <taxon>Bacillati</taxon>
        <taxon>Bacillota</taxon>
        <taxon>Clostridia</taxon>
        <taxon>Halanaerobiales</taxon>
        <taxon>Anoxybacter</taxon>
    </lineage>
</organism>
<dbReference type="AlphaFoldDB" id="A0A3Q9HQG9"/>
<keyword evidence="2" id="KW-1185">Reference proteome</keyword>
<evidence type="ECO:0000313" key="1">
    <source>
        <dbReference type="EMBL" id="AZR73208.1"/>
    </source>
</evidence>
<accession>A0A3Q9HQG9</accession>
<name>A0A3Q9HQG9_9FIRM</name>
<gene>
    <name evidence="1" type="ORF">BBF96_07300</name>
</gene>
<dbReference type="Gene3D" id="3.30.470.30">
    <property type="entry name" value="DNA ligase/mRNA capping enzyme"/>
    <property type="match status" value="1"/>
</dbReference>
<protein>
    <recommendedName>
        <fullName evidence="3">ATP-dependent DNA ligase family profile domain-containing protein</fullName>
    </recommendedName>
</protein>
<evidence type="ECO:0000313" key="2">
    <source>
        <dbReference type="Proteomes" id="UP000267250"/>
    </source>
</evidence>
<proteinExistence type="predicted"/>